<proteinExistence type="predicted"/>
<keyword evidence="5" id="KW-1185">Reference proteome</keyword>
<dbReference type="AlphaFoldDB" id="A0A1E3U5V8"/>
<name>A0A1E3U5V8_9FIRM</name>
<sequence length="61" mass="7078">MKQKAYRQNPTVIDLSKKARPPPGETTLIYMNCLIIWILLTMPMRPSGLFGRAHFVRSKNF</sequence>
<reference evidence="2 4" key="2">
    <citation type="submission" date="2016-08" db="EMBL/GenBank/DDBJ databases">
        <authorList>
            <person name="Seilhamer J.J."/>
        </authorList>
    </citation>
    <scope>NUCLEOTIDE SEQUENCE [LARGE SCALE GENOMIC DNA]</scope>
    <source>
        <strain evidence="2 4">NML150140-1</strain>
    </source>
</reference>
<dbReference type="RefSeq" id="WP_009243795.1">
    <property type="nucleotide sequence ID" value="NZ_CABMHK010000009.1"/>
</dbReference>
<protein>
    <submittedName>
        <fullName evidence="2">Uncharacterized protein</fullName>
    </submittedName>
</protein>
<feature type="transmembrane region" description="Helical" evidence="1">
    <location>
        <begin position="27"/>
        <end position="44"/>
    </location>
</feature>
<evidence type="ECO:0000313" key="3">
    <source>
        <dbReference type="EMBL" id="ODR47654.1"/>
    </source>
</evidence>
<organism evidence="2 4">
    <name type="scientific">Eisenbergiella tayi</name>
    <dbReference type="NCBI Taxonomy" id="1432052"/>
    <lineage>
        <taxon>Bacteria</taxon>
        <taxon>Bacillati</taxon>
        <taxon>Bacillota</taxon>
        <taxon>Clostridia</taxon>
        <taxon>Lachnospirales</taxon>
        <taxon>Lachnospiraceae</taxon>
        <taxon>Eisenbergiella</taxon>
    </lineage>
</organism>
<keyword evidence="1" id="KW-0812">Transmembrane</keyword>
<accession>A0A1E3U5V8</accession>
<keyword evidence="1" id="KW-0472">Membrane</keyword>
<reference evidence="3 5" key="1">
    <citation type="submission" date="2016-08" db="EMBL/GenBank/DDBJ databases">
        <title>Characterization of Isolates of Eisenbergiella tayi Derived from Blood Cultures, Using Whole Genome Sequencing.</title>
        <authorList>
            <person name="Bernier A.-M."/>
            <person name="Burdz T."/>
            <person name="Wiebe D."/>
            <person name="Bernard K."/>
        </authorList>
    </citation>
    <scope>NUCLEOTIDE SEQUENCE [LARGE SCALE GENOMIC DNA]</scope>
    <source>
        <strain evidence="3 5">NML120146</strain>
    </source>
</reference>
<comment type="caution">
    <text evidence="2">The sequence shown here is derived from an EMBL/GenBank/DDBJ whole genome shotgun (WGS) entry which is preliminary data.</text>
</comment>
<dbReference type="EMBL" id="MEHA01000050">
    <property type="protein sequence ID" value="ODR37049.1"/>
    <property type="molecule type" value="Genomic_DNA"/>
</dbReference>
<evidence type="ECO:0000313" key="5">
    <source>
        <dbReference type="Proteomes" id="UP000094869"/>
    </source>
</evidence>
<dbReference type="EMBL" id="MEHD01000045">
    <property type="protein sequence ID" value="ODR47654.1"/>
    <property type="molecule type" value="Genomic_DNA"/>
</dbReference>
<dbReference type="GeneID" id="86193868"/>
<keyword evidence="1" id="KW-1133">Transmembrane helix</keyword>
<gene>
    <name evidence="2" type="ORF">BEI59_35120</name>
    <name evidence="3" type="ORF">BEI63_26730</name>
</gene>
<evidence type="ECO:0000313" key="2">
    <source>
        <dbReference type="EMBL" id="ODR37049.1"/>
    </source>
</evidence>
<dbReference type="Proteomes" id="UP000094869">
    <property type="component" value="Unassembled WGS sequence"/>
</dbReference>
<evidence type="ECO:0000313" key="4">
    <source>
        <dbReference type="Proteomes" id="UP000094271"/>
    </source>
</evidence>
<dbReference type="Proteomes" id="UP000094271">
    <property type="component" value="Unassembled WGS sequence"/>
</dbReference>
<evidence type="ECO:0000256" key="1">
    <source>
        <dbReference type="SAM" id="Phobius"/>
    </source>
</evidence>
<dbReference type="OrthoDB" id="2055177at2"/>